<feature type="transmembrane region" description="Helical" evidence="1">
    <location>
        <begin position="144"/>
        <end position="164"/>
    </location>
</feature>
<name>A0A853CVK2_9MICO</name>
<dbReference type="EMBL" id="JACCFL010000001">
    <property type="protein sequence ID" value="NYJ24452.1"/>
    <property type="molecule type" value="Genomic_DNA"/>
</dbReference>
<evidence type="ECO:0000313" key="2">
    <source>
        <dbReference type="EMBL" id="NYJ24452.1"/>
    </source>
</evidence>
<feature type="transmembrane region" description="Helical" evidence="1">
    <location>
        <begin position="111"/>
        <end position="132"/>
    </location>
</feature>
<feature type="transmembrane region" description="Helical" evidence="1">
    <location>
        <begin position="21"/>
        <end position="45"/>
    </location>
</feature>
<feature type="transmembrane region" description="Helical" evidence="1">
    <location>
        <begin position="230"/>
        <end position="249"/>
    </location>
</feature>
<reference evidence="2 3" key="1">
    <citation type="submission" date="2020-07" db="EMBL/GenBank/DDBJ databases">
        <title>Sequencing the genomes of 1000 actinobacteria strains.</title>
        <authorList>
            <person name="Klenk H.-P."/>
        </authorList>
    </citation>
    <scope>NUCLEOTIDE SEQUENCE [LARGE SCALE GENOMIC DNA]</scope>
    <source>
        <strain evidence="2 3">DSM 15165</strain>
    </source>
</reference>
<keyword evidence="1" id="KW-0472">Membrane</keyword>
<keyword evidence="1" id="KW-0812">Transmembrane</keyword>
<keyword evidence="1" id="KW-1133">Transmembrane helix</keyword>
<protein>
    <submittedName>
        <fullName evidence="2">Uncharacterized protein</fullName>
    </submittedName>
</protein>
<comment type="caution">
    <text evidence="2">The sequence shown here is derived from an EMBL/GenBank/DDBJ whole genome shotgun (WGS) entry which is preliminary data.</text>
</comment>
<feature type="transmembrane region" description="Helical" evidence="1">
    <location>
        <begin position="65"/>
        <end position="90"/>
    </location>
</feature>
<feature type="transmembrane region" description="Helical" evidence="1">
    <location>
        <begin position="255"/>
        <end position="279"/>
    </location>
</feature>
<dbReference type="RefSeq" id="WP_179606581.1">
    <property type="nucleotide sequence ID" value="NZ_BAABEH010000001.1"/>
</dbReference>
<organism evidence="2 3">
    <name type="scientific">Leifsonia shinshuensis</name>
    <dbReference type="NCBI Taxonomy" id="150026"/>
    <lineage>
        <taxon>Bacteria</taxon>
        <taxon>Bacillati</taxon>
        <taxon>Actinomycetota</taxon>
        <taxon>Actinomycetes</taxon>
        <taxon>Micrococcales</taxon>
        <taxon>Microbacteriaceae</taxon>
        <taxon>Leifsonia</taxon>
    </lineage>
</organism>
<sequence length="316" mass="33887">MAISTRGGVTVALTSSQLTPVIWVMVVTQAAAVAVTVPVIYAVAFTPGDIRKTLTDLNEGFHTPFNVAVILLAAGGTASCLLFTQTLLSLRVSSDDSTTESFNHVLLSARTCWWLGLWTVSWFAAFLVLSALVGGNTPAVTYGWWFIGLSITTLPTWVGAIVGLGRIRKSLRAKPYFDGFDERTSRSISTGLTGLRTYDLVAPASLTTSASATSYERLAIAKARTRELSAAWILLLSSVVLGAELASLVSQPLALIPAGALTIVVAAFGFRAQLAANVYRERAAEFKSRADELKRTEAEARPDRSRGLLGRIVSWF</sequence>
<proteinExistence type="predicted"/>
<evidence type="ECO:0000256" key="1">
    <source>
        <dbReference type="SAM" id="Phobius"/>
    </source>
</evidence>
<gene>
    <name evidence="2" type="ORF">HNR13_002739</name>
</gene>
<dbReference type="AlphaFoldDB" id="A0A853CVK2"/>
<evidence type="ECO:0000313" key="3">
    <source>
        <dbReference type="Proteomes" id="UP000578352"/>
    </source>
</evidence>
<accession>A0A853CVK2</accession>
<dbReference type="Proteomes" id="UP000578352">
    <property type="component" value="Unassembled WGS sequence"/>
</dbReference>